<proteinExistence type="inferred from homology"/>
<dbReference type="Proteomes" id="UP000549765">
    <property type="component" value="Unassembled WGS sequence"/>
</dbReference>
<comment type="cofactor">
    <cofactor evidence="1">
        <name>Mn(2+)</name>
        <dbReference type="ChEBI" id="CHEBI:29035"/>
    </cofactor>
</comment>
<dbReference type="Pfam" id="PF01321">
    <property type="entry name" value="Creatinase_N"/>
    <property type="match status" value="1"/>
</dbReference>
<dbReference type="InterPro" id="IPR029149">
    <property type="entry name" value="Creatin/AminoP/Spt16_N"/>
</dbReference>
<keyword evidence="6" id="KW-0645">Protease</keyword>
<evidence type="ECO:0000256" key="1">
    <source>
        <dbReference type="ARBA" id="ARBA00001936"/>
    </source>
</evidence>
<feature type="domain" description="Creatinase N-terminal" evidence="5">
    <location>
        <begin position="6"/>
        <end position="140"/>
    </location>
</feature>
<dbReference type="SUPFAM" id="SSF53092">
    <property type="entry name" value="Creatinase/prolidase N-terminal domain"/>
    <property type="match status" value="1"/>
</dbReference>
<evidence type="ECO:0000259" key="5">
    <source>
        <dbReference type="Pfam" id="PF01321"/>
    </source>
</evidence>
<evidence type="ECO:0000313" key="6">
    <source>
        <dbReference type="EMBL" id="NKZ23239.1"/>
    </source>
</evidence>
<dbReference type="CDD" id="cd01092">
    <property type="entry name" value="APP-like"/>
    <property type="match status" value="1"/>
</dbReference>
<evidence type="ECO:0000259" key="4">
    <source>
        <dbReference type="Pfam" id="PF00557"/>
    </source>
</evidence>
<dbReference type="PANTHER" id="PTHR46112:SF10">
    <property type="entry name" value="DIPEPTIDASE YKVY-RELATED"/>
    <property type="match status" value="1"/>
</dbReference>
<sequence>MEYTQLNQIRDWLGQNKAEVAYFSNFESVQYLTGFGSDPIERVLALFVFPEAEPFIFCPALEVEVVKATGWPYGVYGYQDHEQPFAMIAQHIKERVANPINWAIEKQTLTVERFEAIHAFFPNAQFNLDMTPYMQTMRLIKTPAEIALLQQAGRDADFAMEVGFKAIAEGKTELQVTAELEYQSKLRGVTGMSFDTLVQAGAHAADPHGATSEIQMHRNELILFDLGTLYKGYISDTSRTFAFGKPNQKALEVHKVVLEAQLTAQAAVKPGITAAQLDKIARDVITKAGYGEYFIHRLGHGMGTSEHEYPSIMEGNNLELQPGMTFSIEPGIYIPGEVGVRIEDCVVVTETGADAFTHSPKELRYID</sequence>
<dbReference type="EMBL" id="JAAXPN010000001">
    <property type="protein sequence ID" value="NKZ23239.1"/>
    <property type="molecule type" value="Genomic_DNA"/>
</dbReference>
<dbReference type="RefSeq" id="WP_168721042.1">
    <property type="nucleotide sequence ID" value="NZ_JAAXPN010000001.1"/>
</dbReference>
<feature type="domain" description="Peptidase M24" evidence="4">
    <location>
        <begin position="148"/>
        <end position="350"/>
    </location>
</feature>
<comment type="caution">
    <text evidence="6">The sequence shown here is derived from an EMBL/GenBank/DDBJ whole genome shotgun (WGS) entry which is preliminary data.</text>
</comment>
<dbReference type="InterPro" id="IPR000587">
    <property type="entry name" value="Creatinase_N"/>
</dbReference>
<dbReference type="SUPFAM" id="SSF55920">
    <property type="entry name" value="Creatinase/aminopeptidase"/>
    <property type="match status" value="1"/>
</dbReference>
<dbReference type="InterPro" id="IPR036005">
    <property type="entry name" value="Creatinase/aminopeptidase-like"/>
</dbReference>
<dbReference type="InterPro" id="IPR001714">
    <property type="entry name" value="Pept_M24_MAP"/>
</dbReference>
<keyword evidence="6" id="KW-0031">Aminopeptidase</keyword>
<dbReference type="GO" id="GO:0008235">
    <property type="term" value="F:metalloexopeptidase activity"/>
    <property type="evidence" value="ECO:0007669"/>
    <property type="project" value="UniProtKB-ARBA"/>
</dbReference>
<organism evidence="6 7">
    <name type="scientific">Periweissella fabalis</name>
    <dbReference type="NCBI Taxonomy" id="1070421"/>
    <lineage>
        <taxon>Bacteria</taxon>
        <taxon>Bacillati</taxon>
        <taxon>Bacillota</taxon>
        <taxon>Bacilli</taxon>
        <taxon>Lactobacillales</taxon>
        <taxon>Lactobacillaceae</taxon>
        <taxon>Periweissella</taxon>
    </lineage>
</organism>
<accession>A0A7X6S1P6</accession>
<name>A0A7X6S1P6_9LACO</name>
<reference evidence="6 7" key="1">
    <citation type="submission" date="2020-04" db="EMBL/GenBank/DDBJ databases">
        <title>MicrobeNet Type strains.</title>
        <authorList>
            <person name="Nicholson A.C."/>
        </authorList>
    </citation>
    <scope>NUCLEOTIDE SEQUENCE [LARGE SCALE GENOMIC DNA]</scope>
    <source>
        <strain evidence="6 7">CCUG 61472</strain>
    </source>
</reference>
<dbReference type="PRINTS" id="PR00599">
    <property type="entry name" value="MAPEPTIDASE"/>
</dbReference>
<keyword evidence="7" id="KW-1185">Reference proteome</keyword>
<gene>
    <name evidence="6" type="ORF">HF964_00205</name>
</gene>
<evidence type="ECO:0000313" key="7">
    <source>
        <dbReference type="Proteomes" id="UP000549765"/>
    </source>
</evidence>
<dbReference type="Gene3D" id="3.40.350.10">
    <property type="entry name" value="Creatinase/prolidase N-terminal domain"/>
    <property type="match status" value="1"/>
</dbReference>
<keyword evidence="3" id="KW-0464">Manganese</keyword>
<dbReference type="PANTHER" id="PTHR46112">
    <property type="entry name" value="AMINOPEPTIDASE"/>
    <property type="match status" value="1"/>
</dbReference>
<dbReference type="InterPro" id="IPR000994">
    <property type="entry name" value="Pept_M24"/>
</dbReference>
<evidence type="ECO:0000256" key="2">
    <source>
        <dbReference type="ARBA" id="ARBA00008766"/>
    </source>
</evidence>
<dbReference type="Gene3D" id="3.90.230.10">
    <property type="entry name" value="Creatinase/methionine aminopeptidase superfamily"/>
    <property type="match status" value="1"/>
</dbReference>
<dbReference type="AlphaFoldDB" id="A0A7X6S1P6"/>
<dbReference type="InterPro" id="IPR050659">
    <property type="entry name" value="Peptidase_M24B"/>
</dbReference>
<comment type="similarity">
    <text evidence="2">Belongs to the peptidase M24B family.</text>
</comment>
<protein>
    <submittedName>
        <fullName evidence="6">Aminopeptidase P family protein</fullName>
    </submittedName>
</protein>
<dbReference type="Pfam" id="PF00557">
    <property type="entry name" value="Peptidase_M24"/>
    <property type="match status" value="1"/>
</dbReference>
<dbReference type="GO" id="GO:0004177">
    <property type="term" value="F:aminopeptidase activity"/>
    <property type="evidence" value="ECO:0007669"/>
    <property type="project" value="UniProtKB-KW"/>
</dbReference>
<keyword evidence="6" id="KW-0378">Hydrolase</keyword>
<evidence type="ECO:0000256" key="3">
    <source>
        <dbReference type="ARBA" id="ARBA00023211"/>
    </source>
</evidence>